<keyword evidence="2" id="KW-1185">Reference proteome</keyword>
<protein>
    <submittedName>
        <fullName evidence="1">Uncharacterized protein</fullName>
    </submittedName>
</protein>
<dbReference type="AlphaFoldDB" id="A0A448YVB1"/>
<proteinExistence type="predicted"/>
<evidence type="ECO:0000313" key="1">
    <source>
        <dbReference type="EMBL" id="VEU33708.1"/>
    </source>
</evidence>
<organism evidence="1 2">
    <name type="scientific">Pseudo-nitzschia multistriata</name>
    <dbReference type="NCBI Taxonomy" id="183589"/>
    <lineage>
        <taxon>Eukaryota</taxon>
        <taxon>Sar</taxon>
        <taxon>Stramenopiles</taxon>
        <taxon>Ochrophyta</taxon>
        <taxon>Bacillariophyta</taxon>
        <taxon>Bacillariophyceae</taxon>
        <taxon>Bacillariophycidae</taxon>
        <taxon>Bacillariales</taxon>
        <taxon>Bacillariaceae</taxon>
        <taxon>Pseudo-nitzschia</taxon>
    </lineage>
</organism>
<sequence length="168" mass="19240">MDHHWIQPFAHFIQPVKSIIVVLGVKIEFRVLGEFEWNRVFSRRIVGVLIKISNAVRVENRVWSVIRVSRWKRAATTHGVVERSTIRISKNPASMSVVGIVRICVPPSRVHNRDGHDVFESLQRSNNESSVRSRACIRGIKMVSSGFGWKLSPRFVTDEATPNSLWSR</sequence>
<dbReference type="Proteomes" id="UP000291116">
    <property type="component" value="Unassembled WGS sequence"/>
</dbReference>
<evidence type="ECO:0000313" key="2">
    <source>
        <dbReference type="Proteomes" id="UP000291116"/>
    </source>
</evidence>
<gene>
    <name evidence="1" type="ORF">PSNMU_V1.4_AUG-EV-PASAV3_0003980</name>
</gene>
<reference evidence="1 2" key="1">
    <citation type="submission" date="2019-01" db="EMBL/GenBank/DDBJ databases">
        <authorList>
            <person name="Ferrante I. M."/>
        </authorList>
    </citation>
    <scope>NUCLEOTIDE SEQUENCE [LARGE SCALE GENOMIC DNA]</scope>
    <source>
        <strain evidence="1 2">B856</strain>
    </source>
</reference>
<dbReference type="EMBL" id="CAACVS010000006">
    <property type="protein sequence ID" value="VEU33708.1"/>
    <property type="molecule type" value="Genomic_DNA"/>
</dbReference>
<name>A0A448YVB1_9STRA</name>
<accession>A0A448YVB1</accession>